<dbReference type="UniPathway" id="UPA00031">
    <property type="reaction ID" value="UER00013"/>
</dbReference>
<dbReference type="InterPro" id="IPR016195">
    <property type="entry name" value="Pol/histidinol_Pase-like"/>
</dbReference>
<comment type="pathway">
    <text evidence="1 8">Amino-acid biosynthesis; L-histidine biosynthesis; L-histidine from 5-phospho-alpha-D-ribose 1-diphosphate: step 8/9.</text>
</comment>
<keyword evidence="5 8" id="KW-0378">Hydrolase</keyword>
<evidence type="ECO:0000313" key="11">
    <source>
        <dbReference type="Proteomes" id="UP000559256"/>
    </source>
</evidence>
<dbReference type="PANTHER" id="PTHR21039">
    <property type="entry name" value="HISTIDINOL PHOSPHATASE-RELATED"/>
    <property type="match status" value="1"/>
</dbReference>
<evidence type="ECO:0000256" key="5">
    <source>
        <dbReference type="ARBA" id="ARBA00022801"/>
    </source>
</evidence>
<evidence type="ECO:0000256" key="7">
    <source>
        <dbReference type="ARBA" id="ARBA00049158"/>
    </source>
</evidence>
<gene>
    <name evidence="10" type="ORF">D9758_011936</name>
</gene>
<evidence type="ECO:0000256" key="1">
    <source>
        <dbReference type="ARBA" id="ARBA00004970"/>
    </source>
</evidence>
<keyword evidence="11" id="KW-1185">Reference proteome</keyword>
<sequence>MPHSHHSHSGQFCRHAAGTLEQVVLEAIRQGFEVYGLTEHVPRYRKEDLYPEEMEMQDLMNQFTGFLDEAHRLRLAYEGRISLLVGLETDFITEVDLERLEELLDKHRGRIDYIVGSVHHVAGTPIDFDLETYRKVLEQPEVKGSSEEETMQNFLCLYFDAQYEVLRDSDLRL</sequence>
<dbReference type="Pfam" id="PF02811">
    <property type="entry name" value="PHP"/>
    <property type="match status" value="1"/>
</dbReference>
<dbReference type="Proteomes" id="UP000559256">
    <property type="component" value="Unassembled WGS sequence"/>
</dbReference>
<keyword evidence="4 8" id="KW-0028">Amino-acid biosynthesis</keyword>
<evidence type="ECO:0000256" key="4">
    <source>
        <dbReference type="ARBA" id="ARBA00022605"/>
    </source>
</evidence>
<dbReference type="SUPFAM" id="SSF89550">
    <property type="entry name" value="PHP domain-like"/>
    <property type="match status" value="1"/>
</dbReference>
<evidence type="ECO:0000256" key="2">
    <source>
        <dbReference type="ARBA" id="ARBA00009152"/>
    </source>
</evidence>
<reference evidence="10 11" key="1">
    <citation type="journal article" date="2020" name="ISME J.">
        <title>Uncovering the hidden diversity of litter-decomposition mechanisms in mushroom-forming fungi.</title>
        <authorList>
            <person name="Floudas D."/>
            <person name="Bentzer J."/>
            <person name="Ahren D."/>
            <person name="Johansson T."/>
            <person name="Persson P."/>
            <person name="Tunlid A."/>
        </authorList>
    </citation>
    <scope>NUCLEOTIDE SEQUENCE [LARGE SCALE GENOMIC DNA]</scope>
    <source>
        <strain evidence="10 11">CBS 291.85</strain>
    </source>
</reference>
<dbReference type="GO" id="GO:0000105">
    <property type="term" value="P:L-histidine biosynthetic process"/>
    <property type="evidence" value="ECO:0007669"/>
    <property type="project" value="UniProtKB-UniRule"/>
</dbReference>
<evidence type="ECO:0000259" key="9">
    <source>
        <dbReference type="Pfam" id="PF02811"/>
    </source>
</evidence>
<evidence type="ECO:0000313" key="10">
    <source>
        <dbReference type="EMBL" id="KAF5352269.1"/>
    </source>
</evidence>
<dbReference type="InterPro" id="IPR004013">
    <property type="entry name" value="PHP_dom"/>
</dbReference>
<proteinExistence type="inferred from homology"/>
<name>A0A8H5D377_9AGAR</name>
<dbReference type="Gene3D" id="3.20.20.140">
    <property type="entry name" value="Metal-dependent hydrolases"/>
    <property type="match status" value="1"/>
</dbReference>
<dbReference type="GO" id="GO:0005737">
    <property type="term" value="C:cytoplasm"/>
    <property type="evidence" value="ECO:0007669"/>
    <property type="project" value="TreeGrafter"/>
</dbReference>
<evidence type="ECO:0000256" key="3">
    <source>
        <dbReference type="ARBA" id="ARBA00013085"/>
    </source>
</evidence>
<dbReference type="EMBL" id="JAACJM010000066">
    <property type="protein sequence ID" value="KAF5352269.1"/>
    <property type="molecule type" value="Genomic_DNA"/>
</dbReference>
<evidence type="ECO:0000256" key="8">
    <source>
        <dbReference type="RuleBase" id="RU366003"/>
    </source>
</evidence>
<dbReference type="EC" id="3.1.3.15" evidence="3 8"/>
<dbReference type="OrthoDB" id="5957391at2759"/>
<feature type="domain" description="PHP" evidence="9">
    <location>
        <begin position="5"/>
        <end position="143"/>
    </location>
</feature>
<dbReference type="PANTHER" id="PTHR21039:SF0">
    <property type="entry name" value="HISTIDINOL-PHOSPHATASE"/>
    <property type="match status" value="1"/>
</dbReference>
<dbReference type="InterPro" id="IPR010140">
    <property type="entry name" value="Histidinol_P_phosphatase_HisJ"/>
</dbReference>
<dbReference type="AlphaFoldDB" id="A0A8H5D377"/>
<evidence type="ECO:0000256" key="6">
    <source>
        <dbReference type="ARBA" id="ARBA00023102"/>
    </source>
</evidence>
<protein>
    <recommendedName>
        <fullName evidence="3 8">Histidinol-phosphatase</fullName>
        <shortName evidence="8">HolPase</shortName>
        <ecNumber evidence="3 8">3.1.3.15</ecNumber>
    </recommendedName>
</protein>
<accession>A0A8H5D377</accession>
<comment type="similarity">
    <text evidence="2 8">Belongs to the PHP hydrolase family. HisK subfamily.</text>
</comment>
<comment type="caution">
    <text evidence="10">The sequence shown here is derived from an EMBL/GenBank/DDBJ whole genome shotgun (WGS) entry which is preliminary data.</text>
</comment>
<dbReference type="NCBIfam" id="TIGR01856">
    <property type="entry name" value="hisJ_fam"/>
    <property type="match status" value="1"/>
</dbReference>
<organism evidence="10 11">
    <name type="scientific">Tetrapyrgos nigripes</name>
    <dbReference type="NCBI Taxonomy" id="182062"/>
    <lineage>
        <taxon>Eukaryota</taxon>
        <taxon>Fungi</taxon>
        <taxon>Dikarya</taxon>
        <taxon>Basidiomycota</taxon>
        <taxon>Agaricomycotina</taxon>
        <taxon>Agaricomycetes</taxon>
        <taxon>Agaricomycetidae</taxon>
        <taxon>Agaricales</taxon>
        <taxon>Marasmiineae</taxon>
        <taxon>Marasmiaceae</taxon>
        <taxon>Tetrapyrgos</taxon>
    </lineage>
</organism>
<dbReference type="GO" id="GO:0004401">
    <property type="term" value="F:histidinol-phosphatase activity"/>
    <property type="evidence" value="ECO:0007669"/>
    <property type="project" value="UniProtKB-UniRule"/>
</dbReference>
<keyword evidence="6 8" id="KW-0368">Histidine biosynthesis</keyword>
<comment type="catalytic activity">
    <reaction evidence="7 8">
        <text>L-histidinol phosphate + H2O = L-histidinol + phosphate</text>
        <dbReference type="Rhea" id="RHEA:14465"/>
        <dbReference type="ChEBI" id="CHEBI:15377"/>
        <dbReference type="ChEBI" id="CHEBI:43474"/>
        <dbReference type="ChEBI" id="CHEBI:57699"/>
        <dbReference type="ChEBI" id="CHEBI:57980"/>
        <dbReference type="EC" id="3.1.3.15"/>
    </reaction>
</comment>